<evidence type="ECO:0000256" key="2">
    <source>
        <dbReference type="ARBA" id="ARBA00022737"/>
    </source>
</evidence>
<feature type="repeat" description="PPR" evidence="3">
    <location>
        <begin position="478"/>
        <end position="512"/>
    </location>
</feature>
<dbReference type="NCBIfam" id="TIGR00756">
    <property type="entry name" value="PPR"/>
    <property type="match status" value="5"/>
</dbReference>
<organism evidence="5 6">
    <name type="scientific">Linum trigynum</name>
    <dbReference type="NCBI Taxonomy" id="586398"/>
    <lineage>
        <taxon>Eukaryota</taxon>
        <taxon>Viridiplantae</taxon>
        <taxon>Streptophyta</taxon>
        <taxon>Embryophyta</taxon>
        <taxon>Tracheophyta</taxon>
        <taxon>Spermatophyta</taxon>
        <taxon>Magnoliopsida</taxon>
        <taxon>eudicotyledons</taxon>
        <taxon>Gunneridae</taxon>
        <taxon>Pentapetalae</taxon>
        <taxon>rosids</taxon>
        <taxon>fabids</taxon>
        <taxon>Malpighiales</taxon>
        <taxon>Linaceae</taxon>
        <taxon>Linum</taxon>
    </lineage>
</organism>
<evidence type="ECO:0000313" key="5">
    <source>
        <dbReference type="EMBL" id="CAL1408040.1"/>
    </source>
</evidence>
<feature type="repeat" description="PPR" evidence="3">
    <location>
        <begin position="231"/>
        <end position="265"/>
    </location>
</feature>
<keyword evidence="6" id="KW-1185">Reference proteome</keyword>
<dbReference type="PROSITE" id="PS51375">
    <property type="entry name" value="PPR"/>
    <property type="match status" value="6"/>
</dbReference>
<dbReference type="Pfam" id="PF01535">
    <property type="entry name" value="PPR"/>
    <property type="match status" value="2"/>
</dbReference>
<evidence type="ECO:0000256" key="4">
    <source>
        <dbReference type="SAM" id="MobiDB-lite"/>
    </source>
</evidence>
<feature type="region of interest" description="Disordered" evidence="4">
    <location>
        <begin position="23"/>
        <end position="60"/>
    </location>
</feature>
<dbReference type="Proteomes" id="UP001497516">
    <property type="component" value="Chromosome 8"/>
</dbReference>
<dbReference type="InterPro" id="IPR050667">
    <property type="entry name" value="PPR-containing_protein"/>
</dbReference>
<evidence type="ECO:0000256" key="1">
    <source>
        <dbReference type="ARBA" id="ARBA00007626"/>
    </source>
</evidence>
<dbReference type="PANTHER" id="PTHR47939:SF10">
    <property type="entry name" value="PENTACOTRIPEPTIDE-REPEAT REGION OF PRORP DOMAIN-CONTAINING PROTEIN"/>
    <property type="match status" value="1"/>
</dbReference>
<keyword evidence="2" id="KW-0677">Repeat</keyword>
<dbReference type="AlphaFoldDB" id="A0AAV2GEH2"/>
<dbReference type="EMBL" id="OZ034821">
    <property type="protein sequence ID" value="CAL1408040.1"/>
    <property type="molecule type" value="Genomic_DNA"/>
</dbReference>
<feature type="repeat" description="PPR" evidence="3">
    <location>
        <begin position="408"/>
        <end position="442"/>
    </location>
</feature>
<feature type="repeat" description="PPR" evidence="3">
    <location>
        <begin position="513"/>
        <end position="548"/>
    </location>
</feature>
<dbReference type="Gene3D" id="1.25.40.10">
    <property type="entry name" value="Tetratricopeptide repeat domain"/>
    <property type="match status" value="3"/>
</dbReference>
<dbReference type="InterPro" id="IPR011990">
    <property type="entry name" value="TPR-like_helical_dom_sf"/>
</dbReference>
<proteinExistence type="inferred from homology"/>
<dbReference type="Pfam" id="PF13041">
    <property type="entry name" value="PPR_2"/>
    <property type="match status" value="2"/>
</dbReference>
<evidence type="ECO:0008006" key="7">
    <source>
        <dbReference type="Google" id="ProtNLM"/>
    </source>
</evidence>
<evidence type="ECO:0000256" key="3">
    <source>
        <dbReference type="PROSITE-ProRule" id="PRU00708"/>
    </source>
</evidence>
<dbReference type="PANTHER" id="PTHR47939">
    <property type="entry name" value="MEMBRANE-ASSOCIATED SALT-INDUCIBLE PROTEIN-LIKE"/>
    <property type="match status" value="1"/>
</dbReference>
<feature type="repeat" description="PPR" evidence="3">
    <location>
        <begin position="443"/>
        <end position="477"/>
    </location>
</feature>
<protein>
    <recommendedName>
        <fullName evidence="7">Pentatricopeptide repeat-containing protein</fullName>
    </recommendedName>
</protein>
<sequence>MWRSVAAKSSRVTQILDKVLLRPSSHSSPHHHFRFLPISSSAPPTLEETPPPSHSAADGFEFPSAPVHHDFVESGDIEWLGDAETAVGIEEELNEADNFSPETAVDELPTEERVYEIDSEKLESVLSLLQSSADGSLESTLNGLELDLHEELVLRVLETPNLLGENLIRFFNWARSKQVGSVVVTSHLAEALVRAICGGCHMRKKDAYALWDLIVEIGDNHNSGEAGTMLNAQIINPLISLLSKLGKGKAAYDVFIKMGDFGCVPDSDTYYYTIEALSRRSFFDWAWEVCEKMLNVEALPEDHQKVGKIIAWFCKANRAGDAHMVYLLAKEKNRYPPRPATNFLIALLAHKDETVKLALEMLDDCSRESRKYAIKPFASVMHGLCRSKDVAEAKSLLSKMIADGPPPGNAIFNSVINAYCKVGDMDGAMKTMKLMKSRGLKPDVYTYTVAMSGYVRGGCMEDACKLLSEAKKKHTKLSPVSYHTLIRGYCKLEQYDKALELLAEMKEFGVRASVDEYTKLIQSLCLKALDWRRAEELLEQMKESGLHLNGITKGLIRAVKELDEEIGSDEKVSIEA</sequence>
<accession>A0AAV2GEH2</accession>
<feature type="repeat" description="PPR" evidence="3">
    <location>
        <begin position="373"/>
        <end position="407"/>
    </location>
</feature>
<gene>
    <name evidence="5" type="ORF">LTRI10_LOCUS47667</name>
</gene>
<dbReference type="InterPro" id="IPR002885">
    <property type="entry name" value="PPR_rpt"/>
</dbReference>
<name>A0AAV2GEH2_9ROSI</name>
<comment type="similarity">
    <text evidence="1">Belongs to the PPR family. P subfamily.</text>
</comment>
<reference evidence="5 6" key="1">
    <citation type="submission" date="2024-04" db="EMBL/GenBank/DDBJ databases">
        <authorList>
            <person name="Fracassetti M."/>
        </authorList>
    </citation>
    <scope>NUCLEOTIDE SEQUENCE [LARGE SCALE GENOMIC DNA]</scope>
</reference>
<evidence type="ECO:0000313" key="6">
    <source>
        <dbReference type="Proteomes" id="UP001497516"/>
    </source>
</evidence>